<keyword evidence="2" id="KW-1185">Reference proteome</keyword>
<protein>
    <submittedName>
        <fullName evidence="1">Uncharacterized protein</fullName>
    </submittedName>
</protein>
<sequence>MTHTQRLSISWSNRHQTLFNSALLDALDSGRLVITPDGGFELSPVFFDHASAKDFLDKIPEDDLKEMIQVWVDKRK</sequence>
<dbReference type="Proteomes" id="UP001305746">
    <property type="component" value="Unassembled WGS sequence"/>
</dbReference>
<accession>A0ABU5NUK7</accession>
<evidence type="ECO:0000313" key="1">
    <source>
        <dbReference type="EMBL" id="MEA1079503.1"/>
    </source>
</evidence>
<dbReference type="RefSeq" id="WP_322854023.1">
    <property type="nucleotide sequence ID" value="NZ_JAYDCJ010000001.1"/>
</dbReference>
<organism evidence="1 2">
    <name type="scientific">Marinobacter qingdaonensis</name>
    <dbReference type="NCBI Taxonomy" id="3108486"/>
    <lineage>
        <taxon>Bacteria</taxon>
        <taxon>Pseudomonadati</taxon>
        <taxon>Pseudomonadota</taxon>
        <taxon>Gammaproteobacteria</taxon>
        <taxon>Pseudomonadales</taxon>
        <taxon>Marinobacteraceae</taxon>
        <taxon>Marinobacter</taxon>
    </lineage>
</organism>
<dbReference type="EMBL" id="JAYDCJ010000001">
    <property type="protein sequence ID" value="MEA1079503.1"/>
    <property type="molecule type" value="Genomic_DNA"/>
</dbReference>
<gene>
    <name evidence="1" type="ORF">U5822_02405</name>
</gene>
<evidence type="ECO:0000313" key="2">
    <source>
        <dbReference type="Proteomes" id="UP001305746"/>
    </source>
</evidence>
<name>A0ABU5NUK7_9GAMM</name>
<comment type="caution">
    <text evidence="1">The sequence shown here is derived from an EMBL/GenBank/DDBJ whole genome shotgun (WGS) entry which is preliminary data.</text>
</comment>
<proteinExistence type="predicted"/>
<reference evidence="1 2" key="1">
    <citation type="submission" date="2023-12" db="EMBL/GenBank/DDBJ databases">
        <title>Marinobacter qingdaonensis sp. nov., isolated from the intertidal sediment of Qingdao, PR China.</title>
        <authorList>
            <person name="Li Y."/>
        </authorList>
    </citation>
    <scope>NUCLEOTIDE SEQUENCE [LARGE SCALE GENOMIC DNA]</scope>
    <source>
        <strain evidence="1 2">ASW11-75</strain>
    </source>
</reference>